<dbReference type="GO" id="GO:0033290">
    <property type="term" value="C:eukaryotic 48S preinitiation complex"/>
    <property type="evidence" value="ECO:0007669"/>
    <property type="project" value="UniProtKB-UniRule"/>
</dbReference>
<dbReference type="InterPro" id="IPR000717">
    <property type="entry name" value="PCI_dom"/>
</dbReference>
<dbReference type="PIRSF" id="PIRSF016255">
    <property type="entry name" value="eIF3e_su6"/>
    <property type="match status" value="1"/>
</dbReference>
<keyword evidence="8" id="KW-1185">Reference proteome</keyword>
<proteinExistence type="inferred from homology"/>
<keyword evidence="1 4" id="KW-0963">Cytoplasm</keyword>
<feature type="domain" description="PCI" evidence="6">
    <location>
        <begin position="143"/>
        <end position="327"/>
    </location>
</feature>
<dbReference type="Gene3D" id="1.25.40.570">
    <property type="match status" value="1"/>
</dbReference>
<evidence type="ECO:0000313" key="7">
    <source>
        <dbReference type="EMBL" id="CAI9099807.1"/>
    </source>
</evidence>
<organism evidence="7 8">
    <name type="scientific">Oldenlandia corymbosa var. corymbosa</name>
    <dbReference type="NCBI Taxonomy" id="529605"/>
    <lineage>
        <taxon>Eukaryota</taxon>
        <taxon>Viridiplantae</taxon>
        <taxon>Streptophyta</taxon>
        <taxon>Embryophyta</taxon>
        <taxon>Tracheophyta</taxon>
        <taxon>Spermatophyta</taxon>
        <taxon>Magnoliopsida</taxon>
        <taxon>eudicotyledons</taxon>
        <taxon>Gunneridae</taxon>
        <taxon>Pentapetalae</taxon>
        <taxon>asterids</taxon>
        <taxon>lamiids</taxon>
        <taxon>Gentianales</taxon>
        <taxon>Rubiaceae</taxon>
        <taxon>Rubioideae</taxon>
        <taxon>Spermacoceae</taxon>
        <taxon>Hedyotis-Oldenlandia complex</taxon>
        <taxon>Oldenlandia</taxon>
    </lineage>
</organism>
<comment type="subunit">
    <text evidence="4 5">Component of the eukaryotic translation initiation factor 3 (eIF-3) complex.</text>
</comment>
<dbReference type="GO" id="GO:0016282">
    <property type="term" value="C:eukaryotic 43S preinitiation complex"/>
    <property type="evidence" value="ECO:0007669"/>
    <property type="project" value="UniProtKB-UniRule"/>
</dbReference>
<dbReference type="Pfam" id="PF09440">
    <property type="entry name" value="eIF3_N"/>
    <property type="match status" value="1"/>
</dbReference>
<reference evidence="7" key="1">
    <citation type="submission" date="2023-03" db="EMBL/GenBank/DDBJ databases">
        <authorList>
            <person name="Julca I."/>
        </authorList>
    </citation>
    <scope>NUCLEOTIDE SEQUENCE</scope>
</reference>
<gene>
    <name evidence="7" type="ORF">OLC1_LOCUS9753</name>
</gene>
<protein>
    <recommendedName>
        <fullName evidence="4 5">Eukaryotic translation initiation factor 3 subunit E</fullName>
        <shortName evidence="4">eIF3e</shortName>
    </recommendedName>
    <alternativeName>
        <fullName evidence="4">Eukaryotic translation initiation factor 3 subunit 6</fullName>
    </alternativeName>
</protein>
<dbReference type="AlphaFoldDB" id="A0AAV1CZH8"/>
<dbReference type="InterPro" id="IPR019010">
    <property type="entry name" value="eIF3e_N"/>
</dbReference>
<keyword evidence="2 4" id="KW-0396">Initiation factor</keyword>
<evidence type="ECO:0000256" key="4">
    <source>
        <dbReference type="HAMAP-Rule" id="MF_03004"/>
    </source>
</evidence>
<dbReference type="EMBL" id="OX459120">
    <property type="protein sequence ID" value="CAI9099807.1"/>
    <property type="molecule type" value="Genomic_DNA"/>
</dbReference>
<dbReference type="SMART" id="SM01186">
    <property type="entry name" value="eIF3_N"/>
    <property type="match status" value="1"/>
</dbReference>
<dbReference type="PROSITE" id="PS50250">
    <property type="entry name" value="PCI"/>
    <property type="match status" value="1"/>
</dbReference>
<comment type="subcellular location">
    <subcellularLocation>
        <location evidence="4 5">Cytoplasm</location>
    </subcellularLocation>
</comment>
<dbReference type="InterPro" id="IPR016650">
    <property type="entry name" value="eIF3e"/>
</dbReference>
<dbReference type="Pfam" id="PF01399">
    <property type="entry name" value="PCI"/>
    <property type="match status" value="1"/>
</dbReference>
<dbReference type="PANTHER" id="PTHR10317">
    <property type="entry name" value="EUKARYOTIC TRANSLATION INITIATION FACTOR 3 SUBUNIT E"/>
    <property type="match status" value="1"/>
</dbReference>
<dbReference type="GO" id="GO:0003743">
    <property type="term" value="F:translation initiation factor activity"/>
    <property type="evidence" value="ECO:0007669"/>
    <property type="project" value="UniProtKB-UniRule"/>
</dbReference>
<evidence type="ECO:0000256" key="3">
    <source>
        <dbReference type="ARBA" id="ARBA00022917"/>
    </source>
</evidence>
<evidence type="ECO:0000256" key="2">
    <source>
        <dbReference type="ARBA" id="ARBA00022540"/>
    </source>
</evidence>
<dbReference type="SUPFAM" id="SSF46785">
    <property type="entry name" value="Winged helix' DNA-binding domain"/>
    <property type="match status" value="1"/>
</dbReference>
<evidence type="ECO:0000256" key="5">
    <source>
        <dbReference type="PIRNR" id="PIRNR016255"/>
    </source>
</evidence>
<evidence type="ECO:0000313" key="8">
    <source>
        <dbReference type="Proteomes" id="UP001161247"/>
    </source>
</evidence>
<accession>A0AAV1CZH8</accession>
<evidence type="ECO:0000259" key="6">
    <source>
        <dbReference type="PROSITE" id="PS50250"/>
    </source>
</evidence>
<comment type="similarity">
    <text evidence="4 5">Belongs to the eIF-3 subunit E family.</text>
</comment>
<name>A0AAV1CZH8_OLDCO</name>
<dbReference type="CDD" id="cd21378">
    <property type="entry name" value="eIF3E"/>
    <property type="match status" value="1"/>
</dbReference>
<dbReference type="SMART" id="SM00088">
    <property type="entry name" value="PINT"/>
    <property type="match status" value="1"/>
</dbReference>
<dbReference type="GO" id="GO:0071540">
    <property type="term" value="C:eukaryotic translation initiation factor 3 complex, eIF3e"/>
    <property type="evidence" value="ECO:0007669"/>
    <property type="project" value="UniProtKB-UniRule"/>
</dbReference>
<dbReference type="FunFam" id="1.25.40.570:FF:000020">
    <property type="entry name" value="Eukaryotic translation initiation factor 3 subunit E"/>
    <property type="match status" value="1"/>
</dbReference>
<comment type="function">
    <text evidence="4">Component of the eukaryotic translation initiation factor 3 (eIF-3) complex, which is involved in protein synthesis of a specialized repertoire of mRNAs and, together with other initiation factors, stimulates binding of mRNA and methionyl-tRNAi to the 40S ribosome. The eIF-3 complex specifically targets and initiates translation of a subset of mRNAs involved in cell proliferation.</text>
</comment>
<sequence>MAKYDLTPRIAPNLDRHLVFPLLEFLQERQLHADEAILKAKIELLNHTNMVDYAMDIHKSLYHTDDVPQDMVERRAEVVARLKALEEGAAPLIAFLQNQTAVQELRADKQYNLQMLSERYQNFSSPLNQVQNRIWLMHWSLFIFFNHENGRTLIIELFNQDKYLNAIQTNAPHLLRYLATAFVVNKRRRPQFKEFIKVIQQEQYSYEDPITEFLACVYVKYDFDAAQEKMKECEEVILNDPFLGKRAEEGNFSTVPLRDEFLENARLFIFETYCRIHQRIDLGVLAQKLNLTYDEAERWIVNLIRTSKLDAKIDSQSGTVIMEPSHPNVYEQLIDHSKGLSGRTYKLVSQLMEHSAQQQAAR</sequence>
<dbReference type="HAMAP" id="MF_03004">
    <property type="entry name" value="eIF3e"/>
    <property type="match status" value="1"/>
</dbReference>
<evidence type="ECO:0000256" key="1">
    <source>
        <dbReference type="ARBA" id="ARBA00022490"/>
    </source>
</evidence>
<keyword evidence="3 4" id="KW-0648">Protein biosynthesis</keyword>
<dbReference type="InterPro" id="IPR036390">
    <property type="entry name" value="WH_DNA-bd_sf"/>
</dbReference>
<dbReference type="GO" id="GO:0001732">
    <property type="term" value="P:formation of cytoplasmic translation initiation complex"/>
    <property type="evidence" value="ECO:0007669"/>
    <property type="project" value="UniProtKB-UniRule"/>
</dbReference>
<dbReference type="Proteomes" id="UP001161247">
    <property type="component" value="Chromosome 3"/>
</dbReference>